<feature type="compositionally biased region" description="Low complexity" evidence="6">
    <location>
        <begin position="9"/>
        <end position="54"/>
    </location>
</feature>
<name>A0A1G9WJ53_9ACTN</name>
<feature type="region of interest" description="Disordered" evidence="6">
    <location>
        <begin position="1"/>
        <end position="54"/>
    </location>
</feature>
<keyword evidence="8" id="KW-1185">Reference proteome</keyword>
<evidence type="ECO:0000256" key="3">
    <source>
        <dbReference type="ARBA" id="ARBA00023082"/>
    </source>
</evidence>
<dbReference type="PANTHER" id="PTHR43133:SF52">
    <property type="entry name" value="ECF RNA POLYMERASE SIGMA FACTOR SIGL"/>
    <property type="match status" value="1"/>
</dbReference>
<evidence type="ECO:0000256" key="6">
    <source>
        <dbReference type="SAM" id="MobiDB-lite"/>
    </source>
</evidence>
<keyword evidence="5" id="KW-0804">Transcription</keyword>
<dbReference type="Proteomes" id="UP000199063">
    <property type="component" value="Unassembled WGS sequence"/>
</dbReference>
<accession>A0A1G9WJ53</accession>
<dbReference type="NCBIfam" id="TIGR02937">
    <property type="entry name" value="sigma70-ECF"/>
    <property type="match status" value="1"/>
</dbReference>
<protein>
    <submittedName>
        <fullName evidence="7">RNA polymerase sigma factor, sigma-70 family</fullName>
    </submittedName>
</protein>
<evidence type="ECO:0000313" key="7">
    <source>
        <dbReference type="EMBL" id="SDM84065.1"/>
    </source>
</evidence>
<proteinExistence type="inferred from homology"/>
<organism evidence="7 8">
    <name type="scientific">Streptomyces wuyuanensis</name>
    <dbReference type="NCBI Taxonomy" id="1196353"/>
    <lineage>
        <taxon>Bacteria</taxon>
        <taxon>Bacillati</taxon>
        <taxon>Actinomycetota</taxon>
        <taxon>Actinomycetes</taxon>
        <taxon>Kitasatosporales</taxon>
        <taxon>Streptomycetaceae</taxon>
        <taxon>Streptomyces</taxon>
    </lineage>
</organism>
<dbReference type="InterPro" id="IPR013325">
    <property type="entry name" value="RNA_pol_sigma_r2"/>
</dbReference>
<dbReference type="AlphaFoldDB" id="A0A1G9WJ53"/>
<keyword evidence="4" id="KW-0238">DNA-binding</keyword>
<comment type="similarity">
    <text evidence="1">Belongs to the sigma-70 factor family. ECF subfamily.</text>
</comment>
<dbReference type="InterPro" id="IPR014284">
    <property type="entry name" value="RNA_pol_sigma-70_dom"/>
</dbReference>
<evidence type="ECO:0000256" key="5">
    <source>
        <dbReference type="ARBA" id="ARBA00023163"/>
    </source>
</evidence>
<keyword evidence="3" id="KW-0731">Sigma factor</keyword>
<dbReference type="SUPFAM" id="SSF88946">
    <property type="entry name" value="Sigma2 domain of RNA polymerase sigma factors"/>
    <property type="match status" value="1"/>
</dbReference>
<dbReference type="GO" id="GO:0006352">
    <property type="term" value="P:DNA-templated transcription initiation"/>
    <property type="evidence" value="ECO:0007669"/>
    <property type="project" value="InterPro"/>
</dbReference>
<dbReference type="RefSeq" id="WP_244292058.1">
    <property type="nucleotide sequence ID" value="NZ_FNHI01000014.1"/>
</dbReference>
<evidence type="ECO:0000256" key="1">
    <source>
        <dbReference type="ARBA" id="ARBA00010641"/>
    </source>
</evidence>
<dbReference type="InterPro" id="IPR036388">
    <property type="entry name" value="WH-like_DNA-bd_sf"/>
</dbReference>
<dbReference type="Gene3D" id="1.10.10.10">
    <property type="entry name" value="Winged helix-like DNA-binding domain superfamily/Winged helix DNA-binding domain"/>
    <property type="match status" value="1"/>
</dbReference>
<evidence type="ECO:0000256" key="2">
    <source>
        <dbReference type="ARBA" id="ARBA00023015"/>
    </source>
</evidence>
<evidence type="ECO:0000313" key="8">
    <source>
        <dbReference type="Proteomes" id="UP000199063"/>
    </source>
</evidence>
<keyword evidence="2" id="KW-0805">Transcription regulation</keyword>
<dbReference type="GeneID" id="40831437"/>
<dbReference type="GO" id="GO:0016987">
    <property type="term" value="F:sigma factor activity"/>
    <property type="evidence" value="ECO:0007669"/>
    <property type="project" value="UniProtKB-KW"/>
</dbReference>
<dbReference type="SUPFAM" id="SSF88659">
    <property type="entry name" value="Sigma3 and sigma4 domains of RNA polymerase sigma factors"/>
    <property type="match status" value="1"/>
</dbReference>
<dbReference type="GO" id="GO:0003677">
    <property type="term" value="F:DNA binding"/>
    <property type="evidence" value="ECO:0007669"/>
    <property type="project" value="UniProtKB-KW"/>
</dbReference>
<dbReference type="InterPro" id="IPR013324">
    <property type="entry name" value="RNA_pol_sigma_r3/r4-like"/>
</dbReference>
<dbReference type="InterPro" id="IPR039425">
    <property type="entry name" value="RNA_pol_sigma-70-like"/>
</dbReference>
<dbReference type="EMBL" id="FNHI01000014">
    <property type="protein sequence ID" value="SDM84065.1"/>
    <property type="molecule type" value="Genomic_DNA"/>
</dbReference>
<reference evidence="8" key="1">
    <citation type="submission" date="2016-10" db="EMBL/GenBank/DDBJ databases">
        <authorList>
            <person name="Varghese N."/>
            <person name="Submissions S."/>
        </authorList>
    </citation>
    <scope>NUCLEOTIDE SEQUENCE [LARGE SCALE GENOMIC DNA]</scope>
    <source>
        <strain evidence="8">CGMCC 4.7042</strain>
    </source>
</reference>
<sequence>MTPCEEDSASGSAALRSAVAARPATVAGSGSAPGPSAGRNAAGTRTAPAAPGAVPAGTAGALVRYLRPLVAAEASAEAHGDALDSGDLEQSVWVRLLERLDTEGPPADAAEWVAGAVREEARRARHRARRERPYTAEPAAGPAACPERAALVAERRRALRAAVARAPGRCRRLLTAMLSPEDPTYREIAGELGISQGSLGPMRSRCLGCLRRMLATEVAAPELRGMER</sequence>
<dbReference type="STRING" id="1196353.SAMN05444921_11419"/>
<evidence type="ECO:0000256" key="4">
    <source>
        <dbReference type="ARBA" id="ARBA00023125"/>
    </source>
</evidence>
<gene>
    <name evidence="7" type="ORF">SAMN05444921_11419</name>
</gene>
<dbReference type="PANTHER" id="PTHR43133">
    <property type="entry name" value="RNA POLYMERASE ECF-TYPE SIGMA FACTO"/>
    <property type="match status" value="1"/>
</dbReference>